<organism evidence="2 3">
    <name type="scientific">Massilia agrisoli</name>
    <dbReference type="NCBI Taxonomy" id="2892444"/>
    <lineage>
        <taxon>Bacteria</taxon>
        <taxon>Pseudomonadati</taxon>
        <taxon>Pseudomonadota</taxon>
        <taxon>Betaproteobacteria</taxon>
        <taxon>Burkholderiales</taxon>
        <taxon>Oxalobacteraceae</taxon>
        <taxon>Telluria group</taxon>
        <taxon>Massilia</taxon>
    </lineage>
</organism>
<feature type="domain" description="Methyltransferase" evidence="1">
    <location>
        <begin position="39"/>
        <end position="131"/>
    </location>
</feature>
<gene>
    <name evidence="2" type="ORF">LMJ30_13650</name>
</gene>
<dbReference type="Pfam" id="PF13649">
    <property type="entry name" value="Methyltransf_25"/>
    <property type="match status" value="1"/>
</dbReference>
<reference evidence="2 3" key="1">
    <citation type="submission" date="2021-11" db="EMBL/GenBank/DDBJ databases">
        <authorList>
            <person name="Huq M.A."/>
        </authorList>
    </citation>
    <scope>NUCLEOTIDE SEQUENCE [LARGE SCALE GENOMIC DNA]</scope>
    <source>
        <strain evidence="2 3">MAHUQ-52</strain>
    </source>
</reference>
<protein>
    <submittedName>
        <fullName evidence="2">Class I SAM-dependent methyltransferase</fullName>
    </submittedName>
</protein>
<comment type="caution">
    <text evidence="2">The sequence shown here is derived from an EMBL/GenBank/DDBJ whole genome shotgun (WGS) entry which is preliminary data.</text>
</comment>
<evidence type="ECO:0000313" key="3">
    <source>
        <dbReference type="Proteomes" id="UP001198701"/>
    </source>
</evidence>
<dbReference type="InterPro" id="IPR041698">
    <property type="entry name" value="Methyltransf_25"/>
</dbReference>
<dbReference type="CDD" id="cd02440">
    <property type="entry name" value="AdoMet_MTases"/>
    <property type="match status" value="1"/>
</dbReference>
<accession>A0ABS8IW36</accession>
<keyword evidence="3" id="KW-1185">Reference proteome</keyword>
<proteinExistence type="predicted"/>
<dbReference type="InterPro" id="IPR029063">
    <property type="entry name" value="SAM-dependent_MTases_sf"/>
</dbReference>
<dbReference type="RefSeq" id="WP_229432865.1">
    <property type="nucleotide sequence ID" value="NZ_JAJHPV010000013.1"/>
</dbReference>
<dbReference type="Gene3D" id="3.40.50.150">
    <property type="entry name" value="Vaccinia Virus protein VP39"/>
    <property type="match status" value="1"/>
</dbReference>
<keyword evidence="2" id="KW-0808">Transferase</keyword>
<evidence type="ECO:0000259" key="1">
    <source>
        <dbReference type="Pfam" id="PF13649"/>
    </source>
</evidence>
<evidence type="ECO:0000313" key="2">
    <source>
        <dbReference type="EMBL" id="MCC6071997.1"/>
    </source>
</evidence>
<keyword evidence="2" id="KW-0489">Methyltransferase</keyword>
<dbReference type="GO" id="GO:0032259">
    <property type="term" value="P:methylation"/>
    <property type="evidence" value="ECO:0007669"/>
    <property type="project" value="UniProtKB-KW"/>
</dbReference>
<dbReference type="GO" id="GO:0008168">
    <property type="term" value="F:methyltransferase activity"/>
    <property type="evidence" value="ECO:0007669"/>
    <property type="project" value="UniProtKB-KW"/>
</dbReference>
<name>A0ABS8IW36_9BURK</name>
<dbReference type="EMBL" id="JAJHPV010000013">
    <property type="protein sequence ID" value="MCC6071997.1"/>
    <property type="molecule type" value="Genomic_DNA"/>
</dbReference>
<dbReference type="SUPFAM" id="SSF53335">
    <property type="entry name" value="S-adenosyl-L-methionine-dependent methyltransferases"/>
    <property type="match status" value="1"/>
</dbReference>
<dbReference type="Proteomes" id="UP001198701">
    <property type="component" value="Unassembled WGS sequence"/>
</dbReference>
<sequence length="199" mass="21277">MNQSIQFFDVQFRKQLARQELSLNPFEQAILPFVKGNMLDLGCGLGNLSIAAAQCGYPVLALDGCASAVAALNERAGRLGLPVRARVANLADAAVAGRFDTVACVGLLMFFPPVQAYGWLNRIKELTCPGGVAAVNVLIEGTTYLEMFNPGGYTLFGQDALHDAFSGWQVLHAAVEQFDAPGNTVKRFSTVVARRPQGG</sequence>